<proteinExistence type="predicted"/>
<evidence type="ECO:0000313" key="2">
    <source>
        <dbReference type="EMBL" id="MYD90595.1"/>
    </source>
</evidence>
<dbReference type="PANTHER" id="PTHR11365">
    <property type="entry name" value="5-OXOPROLINASE RELATED"/>
    <property type="match status" value="1"/>
</dbReference>
<sequence>MKFDPITLEIQWQRLVNIVDEIDNAVIRTSFSTIVGESHDFGCALMDAEGSGLAQAQWSPPQFCTMLPRTTKSMLKRFPPDTLKDGDVLATNDPWIGSTHLPDYNLVSPVFHKGRLVAFLGTVAHVSDVGGHLGDLEAQDMFMEGTRVMPNKFYSEGKVVPIIEEFISANCRVPDMVLGDLHAIVGTHRIGIQRIREFLDDYGMTDMDDLASEILSRSERALRASIRELPNGRSHYAVTADGYLEPFTLNVELAIKDDEIHLDFEGTSPQQWHSAINAAFNISYATAVYPIKAMLAPYIFNNDGLIRPVKMTAPEGSIVNCTFPAPVAARAKVIKHIPPLIFGAMAELMPESVIAAAGGIFPFHIVGHDDRHGRHAVHVLPHGGLGATHNADGLLPRAYPHNSTVTPTEMFEIQCPVLMTHKRLISDSGGPGTQRGGLGQEIGLRGLTEQGTTLTIRPDLMKYPAEGLSGGHRGTPGDVIMNGERMERFVPYQFKSGDEVLLRVPGGGGYGPPNERTREDVLEDVALGLVSPAQASEAYGVQIEGSQEDLEAQSMKQAIAQVRASSHGDHP</sequence>
<dbReference type="GO" id="GO:0005829">
    <property type="term" value="C:cytosol"/>
    <property type="evidence" value="ECO:0007669"/>
    <property type="project" value="TreeGrafter"/>
</dbReference>
<dbReference type="PANTHER" id="PTHR11365:SF23">
    <property type="entry name" value="HYPOTHETICAL 5-OXOPROLINASE (EUROFUNG)-RELATED"/>
    <property type="match status" value="1"/>
</dbReference>
<gene>
    <name evidence="2" type="ORF">F4Y08_09715</name>
</gene>
<name>A0A6B1DUW8_9CHLR</name>
<dbReference type="GO" id="GO:0017168">
    <property type="term" value="F:5-oxoprolinase (ATP-hydrolyzing) activity"/>
    <property type="evidence" value="ECO:0007669"/>
    <property type="project" value="TreeGrafter"/>
</dbReference>
<dbReference type="InterPro" id="IPR003692">
    <property type="entry name" value="Hydantoinase_B"/>
</dbReference>
<dbReference type="EMBL" id="VXPY01000069">
    <property type="protein sequence ID" value="MYD90595.1"/>
    <property type="molecule type" value="Genomic_DNA"/>
</dbReference>
<feature type="domain" description="Hydantoinase B/oxoprolinase" evidence="1">
    <location>
        <begin position="4"/>
        <end position="513"/>
    </location>
</feature>
<reference evidence="2" key="1">
    <citation type="submission" date="2019-09" db="EMBL/GenBank/DDBJ databases">
        <title>Characterisation of the sponge microbiome using genome-centric metagenomics.</title>
        <authorList>
            <person name="Engelberts J.P."/>
            <person name="Robbins S.J."/>
            <person name="De Goeij J.M."/>
            <person name="Aranda M."/>
            <person name="Bell S.C."/>
            <person name="Webster N.S."/>
        </authorList>
    </citation>
    <scope>NUCLEOTIDE SEQUENCE</scope>
    <source>
        <strain evidence="2">SB0662_bin_9</strain>
    </source>
</reference>
<accession>A0A6B1DUW8</accession>
<dbReference type="AlphaFoldDB" id="A0A6B1DUW8"/>
<dbReference type="Pfam" id="PF02538">
    <property type="entry name" value="Hydantoinase_B"/>
    <property type="match status" value="1"/>
</dbReference>
<dbReference type="GO" id="GO:0006749">
    <property type="term" value="P:glutathione metabolic process"/>
    <property type="evidence" value="ECO:0007669"/>
    <property type="project" value="TreeGrafter"/>
</dbReference>
<organism evidence="2">
    <name type="scientific">Caldilineaceae bacterium SB0662_bin_9</name>
    <dbReference type="NCBI Taxonomy" id="2605258"/>
    <lineage>
        <taxon>Bacteria</taxon>
        <taxon>Bacillati</taxon>
        <taxon>Chloroflexota</taxon>
        <taxon>Caldilineae</taxon>
        <taxon>Caldilineales</taxon>
        <taxon>Caldilineaceae</taxon>
    </lineage>
</organism>
<evidence type="ECO:0000259" key="1">
    <source>
        <dbReference type="Pfam" id="PF02538"/>
    </source>
</evidence>
<protein>
    <submittedName>
        <fullName evidence="2">Hydantoinase B/oxoprolinase family protein</fullName>
    </submittedName>
</protein>
<dbReference type="InterPro" id="IPR045079">
    <property type="entry name" value="Oxoprolinase-like"/>
</dbReference>
<comment type="caution">
    <text evidence="2">The sequence shown here is derived from an EMBL/GenBank/DDBJ whole genome shotgun (WGS) entry which is preliminary data.</text>
</comment>